<keyword evidence="2" id="KW-1185">Reference proteome</keyword>
<dbReference type="GO" id="GO:0008168">
    <property type="term" value="F:methyltransferase activity"/>
    <property type="evidence" value="ECO:0007669"/>
    <property type="project" value="UniProtKB-KW"/>
</dbReference>
<dbReference type="RefSeq" id="WP_346760704.1">
    <property type="nucleotide sequence ID" value="NZ_JAUJEB010000006.1"/>
</dbReference>
<dbReference type="GO" id="GO:0032259">
    <property type="term" value="P:methylation"/>
    <property type="evidence" value="ECO:0007669"/>
    <property type="project" value="UniProtKB-KW"/>
</dbReference>
<organism evidence="1 2">
    <name type="scientific">Agaribacillus aureus</name>
    <dbReference type="NCBI Taxonomy" id="3051825"/>
    <lineage>
        <taxon>Bacteria</taxon>
        <taxon>Pseudomonadati</taxon>
        <taxon>Bacteroidota</taxon>
        <taxon>Cytophagia</taxon>
        <taxon>Cytophagales</taxon>
        <taxon>Splendidivirgaceae</taxon>
        <taxon>Agaribacillus</taxon>
    </lineage>
</organism>
<evidence type="ECO:0000313" key="1">
    <source>
        <dbReference type="EMBL" id="MDN5215370.1"/>
    </source>
</evidence>
<dbReference type="Pfam" id="PF13489">
    <property type="entry name" value="Methyltransf_23"/>
    <property type="match status" value="1"/>
</dbReference>
<comment type="caution">
    <text evidence="1">The sequence shown here is derived from an EMBL/GenBank/DDBJ whole genome shotgun (WGS) entry which is preliminary data.</text>
</comment>
<name>A0ABT8LC62_9BACT</name>
<dbReference type="SUPFAM" id="SSF53335">
    <property type="entry name" value="S-adenosyl-L-methionine-dependent methyltransferases"/>
    <property type="match status" value="1"/>
</dbReference>
<accession>A0ABT8LC62</accession>
<protein>
    <submittedName>
        <fullName evidence="1">Methyltransferase domain-containing protein</fullName>
    </submittedName>
</protein>
<dbReference type="Proteomes" id="UP001172083">
    <property type="component" value="Unassembled WGS sequence"/>
</dbReference>
<proteinExistence type="predicted"/>
<evidence type="ECO:0000313" key="2">
    <source>
        <dbReference type="Proteomes" id="UP001172083"/>
    </source>
</evidence>
<sequence>MTISPYAQAIRDYFNYEFKAKLLLDTSYGIQEEMPVETFFRNEDDFTALETYALSLCRGKVLDVGAGVGASSLVLQNRGFDLTALEVEAPLVEIMIERGIKKVVCKNIFEYDAQHFDTILMMMNGIGLVGTIQGLKDFLEHAKKLLTPSGQILLDSSNIAYFYQDKVKPGAHYFGEIGYCYQYQNKKGKWFNWLYIDPERLQDIAWKHGWYAQILYEDETDQYLARLRLAE</sequence>
<dbReference type="Gene3D" id="3.40.50.150">
    <property type="entry name" value="Vaccinia Virus protein VP39"/>
    <property type="match status" value="1"/>
</dbReference>
<reference evidence="1" key="1">
    <citation type="submission" date="2023-06" db="EMBL/GenBank/DDBJ databases">
        <title>Genomic of Agaribacillus aureum.</title>
        <authorList>
            <person name="Wang G."/>
        </authorList>
    </citation>
    <scope>NUCLEOTIDE SEQUENCE</scope>
    <source>
        <strain evidence="1">BMA12</strain>
    </source>
</reference>
<keyword evidence="1" id="KW-0808">Transferase</keyword>
<dbReference type="CDD" id="cd02440">
    <property type="entry name" value="AdoMet_MTases"/>
    <property type="match status" value="1"/>
</dbReference>
<keyword evidence="1" id="KW-0489">Methyltransferase</keyword>
<gene>
    <name evidence="1" type="ORF">QQ020_25045</name>
</gene>
<dbReference type="InterPro" id="IPR029063">
    <property type="entry name" value="SAM-dependent_MTases_sf"/>
</dbReference>
<dbReference type="EMBL" id="JAUJEB010000006">
    <property type="protein sequence ID" value="MDN5215370.1"/>
    <property type="molecule type" value="Genomic_DNA"/>
</dbReference>